<evidence type="ECO:0000313" key="5">
    <source>
        <dbReference type="Proteomes" id="UP000824102"/>
    </source>
</evidence>
<keyword evidence="1" id="KW-0235">DNA replication</keyword>
<comment type="caution">
    <text evidence="4">The sequence shown here is derived from an EMBL/GenBank/DDBJ whole genome shotgun (WGS) entry which is preliminary data.</text>
</comment>
<accession>A0A9D2G588</accession>
<organism evidence="4 5">
    <name type="scientific">Candidatus Gallimonas intestinavium</name>
    <dbReference type="NCBI Taxonomy" id="2838603"/>
    <lineage>
        <taxon>Bacteria</taxon>
        <taxon>Bacillati</taxon>
        <taxon>Bacillota</taxon>
        <taxon>Clostridia</taxon>
        <taxon>Candidatus Gallimonas</taxon>
    </lineage>
</organism>
<feature type="domain" description="J" evidence="3">
    <location>
        <begin position="4"/>
        <end position="80"/>
    </location>
</feature>
<dbReference type="Pfam" id="PF00226">
    <property type="entry name" value="DnaJ"/>
    <property type="match status" value="1"/>
</dbReference>
<evidence type="ECO:0000256" key="2">
    <source>
        <dbReference type="SAM" id="MobiDB-lite"/>
    </source>
</evidence>
<reference evidence="4" key="2">
    <citation type="submission" date="2021-04" db="EMBL/GenBank/DDBJ databases">
        <authorList>
            <person name="Gilroy R."/>
        </authorList>
    </citation>
    <scope>NUCLEOTIDE SEQUENCE</scope>
    <source>
        <strain evidence="4">ChiW7-2402</strain>
    </source>
</reference>
<name>A0A9D2G588_9FIRM</name>
<dbReference type="PRINTS" id="PR00625">
    <property type="entry name" value="JDOMAIN"/>
</dbReference>
<dbReference type="PROSITE" id="PS50076">
    <property type="entry name" value="DNAJ_2"/>
    <property type="match status" value="1"/>
</dbReference>
<sequence length="202" mass="23426">MNHEYYELLQVSENATDEEIKESYRTLKKKYNEERWLDGEAGNNAARMLQRLDVAYEEIMRERREKERNTDGKSGYEEVAELIKKGDLAAAQTALDNFNERGAEWHYLQSVVFYKKNWMNESKKQLEIAIQMDGSNAKYRDAYEKLKSRTEYKQQTGGAVHTDPDPTPAEDQMGGNWCANCASCCYTYLCVNCLFNLCCGCR</sequence>
<dbReference type="AlphaFoldDB" id="A0A9D2G588"/>
<dbReference type="SMART" id="SM00271">
    <property type="entry name" value="DnaJ"/>
    <property type="match status" value="1"/>
</dbReference>
<dbReference type="GO" id="GO:0006260">
    <property type="term" value="P:DNA replication"/>
    <property type="evidence" value="ECO:0007669"/>
    <property type="project" value="UniProtKB-KW"/>
</dbReference>
<proteinExistence type="predicted"/>
<evidence type="ECO:0000256" key="1">
    <source>
        <dbReference type="ARBA" id="ARBA00022705"/>
    </source>
</evidence>
<dbReference type="InterPro" id="IPR036869">
    <property type="entry name" value="J_dom_sf"/>
</dbReference>
<dbReference type="Proteomes" id="UP000824102">
    <property type="component" value="Unassembled WGS sequence"/>
</dbReference>
<dbReference type="Gene3D" id="1.10.287.110">
    <property type="entry name" value="DnaJ domain"/>
    <property type="match status" value="1"/>
</dbReference>
<dbReference type="SUPFAM" id="SSF46565">
    <property type="entry name" value="Chaperone J-domain"/>
    <property type="match status" value="1"/>
</dbReference>
<dbReference type="EMBL" id="DXBB01000050">
    <property type="protein sequence ID" value="HIZ72536.1"/>
    <property type="molecule type" value="Genomic_DNA"/>
</dbReference>
<evidence type="ECO:0000313" key="4">
    <source>
        <dbReference type="EMBL" id="HIZ72536.1"/>
    </source>
</evidence>
<dbReference type="CDD" id="cd06257">
    <property type="entry name" value="DnaJ"/>
    <property type="match status" value="1"/>
</dbReference>
<reference evidence="4" key="1">
    <citation type="journal article" date="2021" name="PeerJ">
        <title>Extensive microbial diversity within the chicken gut microbiome revealed by metagenomics and culture.</title>
        <authorList>
            <person name="Gilroy R."/>
            <person name="Ravi A."/>
            <person name="Getino M."/>
            <person name="Pursley I."/>
            <person name="Horton D.L."/>
            <person name="Alikhan N.F."/>
            <person name="Baker D."/>
            <person name="Gharbi K."/>
            <person name="Hall N."/>
            <person name="Watson M."/>
            <person name="Adriaenssens E.M."/>
            <person name="Foster-Nyarko E."/>
            <person name="Jarju S."/>
            <person name="Secka A."/>
            <person name="Antonio M."/>
            <person name="Oren A."/>
            <person name="Chaudhuri R.R."/>
            <person name="La Ragione R."/>
            <person name="Hildebrand F."/>
            <person name="Pallen M.J."/>
        </authorList>
    </citation>
    <scope>NUCLEOTIDE SEQUENCE</scope>
    <source>
        <strain evidence="4">ChiW7-2402</strain>
    </source>
</reference>
<gene>
    <name evidence="4" type="ORF">H9964_03020</name>
</gene>
<dbReference type="InterPro" id="IPR001623">
    <property type="entry name" value="DnaJ_domain"/>
</dbReference>
<feature type="region of interest" description="Disordered" evidence="2">
    <location>
        <begin position="149"/>
        <end position="168"/>
    </location>
</feature>
<protein>
    <submittedName>
        <fullName evidence="4">J domain-containing protein</fullName>
    </submittedName>
</protein>
<evidence type="ECO:0000259" key="3">
    <source>
        <dbReference type="PROSITE" id="PS50076"/>
    </source>
</evidence>